<feature type="compositionally biased region" description="Acidic residues" evidence="1">
    <location>
        <begin position="56"/>
        <end position="69"/>
    </location>
</feature>
<sequence>MVTGWVAWQEGVVWGEAEKALARGEREVVEVNLAPVVVTRVKVEMEKGGRGGVGEEGMEREGEEMEMAGEMERRRGWRGRGRRWEGWRWRWWGGEGGGGEDGLIEADGPIVGGEVGECEGGEWAP</sequence>
<dbReference type="AlphaFoldDB" id="A0AAE0KSU9"/>
<keyword evidence="3" id="KW-1185">Reference proteome</keyword>
<dbReference type="EMBL" id="LGRX02018932">
    <property type="protein sequence ID" value="KAK3259220.1"/>
    <property type="molecule type" value="Genomic_DNA"/>
</dbReference>
<proteinExistence type="predicted"/>
<feature type="compositionally biased region" description="Acidic residues" evidence="1">
    <location>
        <begin position="116"/>
        <end position="125"/>
    </location>
</feature>
<feature type="region of interest" description="Disordered" evidence="1">
    <location>
        <begin position="98"/>
        <end position="125"/>
    </location>
</feature>
<feature type="region of interest" description="Disordered" evidence="1">
    <location>
        <begin position="48"/>
        <end position="72"/>
    </location>
</feature>
<evidence type="ECO:0000313" key="3">
    <source>
        <dbReference type="Proteomes" id="UP001190700"/>
    </source>
</evidence>
<dbReference type="Proteomes" id="UP001190700">
    <property type="component" value="Unassembled WGS sequence"/>
</dbReference>
<protein>
    <submittedName>
        <fullName evidence="2">Uncharacterized protein</fullName>
    </submittedName>
</protein>
<comment type="caution">
    <text evidence="2">The sequence shown here is derived from an EMBL/GenBank/DDBJ whole genome shotgun (WGS) entry which is preliminary data.</text>
</comment>
<evidence type="ECO:0000256" key="1">
    <source>
        <dbReference type="SAM" id="MobiDB-lite"/>
    </source>
</evidence>
<name>A0AAE0KSU9_9CHLO</name>
<accession>A0AAE0KSU9</accession>
<gene>
    <name evidence="2" type="ORF">CYMTET_31778</name>
</gene>
<organism evidence="2 3">
    <name type="scientific">Cymbomonas tetramitiformis</name>
    <dbReference type="NCBI Taxonomy" id="36881"/>
    <lineage>
        <taxon>Eukaryota</taxon>
        <taxon>Viridiplantae</taxon>
        <taxon>Chlorophyta</taxon>
        <taxon>Pyramimonadophyceae</taxon>
        <taxon>Pyramimonadales</taxon>
        <taxon>Pyramimonadaceae</taxon>
        <taxon>Cymbomonas</taxon>
    </lineage>
</organism>
<reference evidence="2 3" key="1">
    <citation type="journal article" date="2015" name="Genome Biol. Evol.">
        <title>Comparative Genomics of a Bacterivorous Green Alga Reveals Evolutionary Causalities and Consequences of Phago-Mixotrophic Mode of Nutrition.</title>
        <authorList>
            <person name="Burns J.A."/>
            <person name="Paasch A."/>
            <person name="Narechania A."/>
            <person name="Kim E."/>
        </authorList>
    </citation>
    <scope>NUCLEOTIDE SEQUENCE [LARGE SCALE GENOMIC DNA]</scope>
    <source>
        <strain evidence="2 3">PLY_AMNH</strain>
    </source>
</reference>
<evidence type="ECO:0000313" key="2">
    <source>
        <dbReference type="EMBL" id="KAK3259220.1"/>
    </source>
</evidence>